<organism evidence="2 3">
    <name type="scientific">Halocaridina rubra</name>
    <name type="common">Hawaiian red shrimp</name>
    <dbReference type="NCBI Taxonomy" id="373956"/>
    <lineage>
        <taxon>Eukaryota</taxon>
        <taxon>Metazoa</taxon>
        <taxon>Ecdysozoa</taxon>
        <taxon>Arthropoda</taxon>
        <taxon>Crustacea</taxon>
        <taxon>Multicrustacea</taxon>
        <taxon>Malacostraca</taxon>
        <taxon>Eumalacostraca</taxon>
        <taxon>Eucarida</taxon>
        <taxon>Decapoda</taxon>
        <taxon>Pleocyemata</taxon>
        <taxon>Caridea</taxon>
        <taxon>Atyoidea</taxon>
        <taxon>Atyidae</taxon>
        <taxon>Halocaridina</taxon>
    </lineage>
</organism>
<feature type="compositionally biased region" description="Acidic residues" evidence="1">
    <location>
        <begin position="202"/>
        <end position="233"/>
    </location>
</feature>
<protein>
    <submittedName>
        <fullName evidence="2">Uncharacterized protein</fullName>
    </submittedName>
</protein>
<dbReference type="InterPro" id="IPR012173">
    <property type="entry name" value="Mpp10"/>
</dbReference>
<gene>
    <name evidence="2" type="ORF">SK128_000691</name>
</gene>
<dbReference type="Pfam" id="PF04006">
    <property type="entry name" value="Mpp10"/>
    <property type="match status" value="1"/>
</dbReference>
<comment type="caution">
    <text evidence="2">The sequence shown here is derived from an EMBL/GenBank/DDBJ whole genome shotgun (WGS) entry which is preliminary data.</text>
</comment>
<evidence type="ECO:0000256" key="1">
    <source>
        <dbReference type="SAM" id="MobiDB-lite"/>
    </source>
</evidence>
<sequence length="409" mass="46243">MRMIASNIDELSRFLSLVLTQVTGEKILSTTALLVGVISRMLHTAYSPSTSTVNVAGSTTVSKMNTDKLCERVLKLIEKPEEYLRPTGKLEKWVKQTRNIYNFVKGEESKYNLPSSERTISHLKTEGFDTEQIWQLLELQNKSVLAAPDDLHSIDEINLCFSVAKLSSLAKYDKLLLDEKNETEYKNIFKDTDSVLSKSSSDDAEEIDNESLDEKDEDEGMGSLENLEDDTSDGEMFKNSADIDGGLNLVFSDDSDKEVDNFDEFFAPQGMEDSDDDVDEKDFVSKMLGLVKAKCKKNEDISNKKEKEEVKHDKAELIKKSKSKKFRPTEVDSKFFQLRESEWIADQDMIGDNFDMDANDDVDLMKDISDGEGCGEENWVALVPQCQCEMPQIADKEFPMIQSGIYCAE</sequence>
<name>A0AAN9A978_HALRR</name>
<dbReference type="EMBL" id="JAXCGZ010007652">
    <property type="protein sequence ID" value="KAK7078834.1"/>
    <property type="molecule type" value="Genomic_DNA"/>
</dbReference>
<dbReference type="GO" id="GO:0005732">
    <property type="term" value="C:sno(s)RNA-containing ribonucleoprotein complex"/>
    <property type="evidence" value="ECO:0007669"/>
    <property type="project" value="InterPro"/>
</dbReference>
<accession>A0AAN9A978</accession>
<evidence type="ECO:0000313" key="2">
    <source>
        <dbReference type="EMBL" id="KAK7078834.1"/>
    </source>
</evidence>
<proteinExistence type="predicted"/>
<dbReference type="GO" id="GO:0034457">
    <property type="term" value="C:Mpp10 complex"/>
    <property type="evidence" value="ECO:0007669"/>
    <property type="project" value="InterPro"/>
</dbReference>
<evidence type="ECO:0000313" key="3">
    <source>
        <dbReference type="Proteomes" id="UP001381693"/>
    </source>
</evidence>
<dbReference type="AlphaFoldDB" id="A0AAN9A978"/>
<reference evidence="2 3" key="1">
    <citation type="submission" date="2023-11" db="EMBL/GenBank/DDBJ databases">
        <title>Halocaridina rubra genome assembly.</title>
        <authorList>
            <person name="Smith C."/>
        </authorList>
    </citation>
    <scope>NUCLEOTIDE SEQUENCE [LARGE SCALE GENOMIC DNA]</scope>
    <source>
        <strain evidence="2">EP-1</strain>
        <tissue evidence="2">Whole</tissue>
    </source>
</reference>
<keyword evidence="3" id="KW-1185">Reference proteome</keyword>
<dbReference type="Proteomes" id="UP001381693">
    <property type="component" value="Unassembled WGS sequence"/>
</dbReference>
<dbReference type="GO" id="GO:0006364">
    <property type="term" value="P:rRNA processing"/>
    <property type="evidence" value="ECO:0007669"/>
    <property type="project" value="InterPro"/>
</dbReference>
<feature type="region of interest" description="Disordered" evidence="1">
    <location>
        <begin position="196"/>
        <end position="238"/>
    </location>
</feature>